<proteinExistence type="predicted"/>
<organism evidence="2 3">
    <name type="scientific">Lithospermum erythrorhizon</name>
    <name type="common">Purple gromwell</name>
    <name type="synonym">Lithospermum officinale var. erythrorhizon</name>
    <dbReference type="NCBI Taxonomy" id="34254"/>
    <lineage>
        <taxon>Eukaryota</taxon>
        <taxon>Viridiplantae</taxon>
        <taxon>Streptophyta</taxon>
        <taxon>Embryophyta</taxon>
        <taxon>Tracheophyta</taxon>
        <taxon>Spermatophyta</taxon>
        <taxon>Magnoliopsida</taxon>
        <taxon>eudicotyledons</taxon>
        <taxon>Gunneridae</taxon>
        <taxon>Pentapetalae</taxon>
        <taxon>asterids</taxon>
        <taxon>lamiids</taxon>
        <taxon>Boraginales</taxon>
        <taxon>Boraginaceae</taxon>
        <taxon>Boraginoideae</taxon>
        <taxon>Lithospermeae</taxon>
        <taxon>Lithospermum</taxon>
    </lineage>
</organism>
<evidence type="ECO:0000256" key="1">
    <source>
        <dbReference type="SAM" id="MobiDB-lite"/>
    </source>
</evidence>
<dbReference type="AlphaFoldDB" id="A0AAV3R4K9"/>
<keyword evidence="3" id="KW-1185">Reference proteome</keyword>
<accession>A0AAV3R4K9</accession>
<feature type="compositionally biased region" description="Basic residues" evidence="1">
    <location>
        <begin position="25"/>
        <end position="36"/>
    </location>
</feature>
<comment type="caution">
    <text evidence="2">The sequence shown here is derived from an EMBL/GenBank/DDBJ whole genome shotgun (WGS) entry which is preliminary data.</text>
</comment>
<dbReference type="Proteomes" id="UP001454036">
    <property type="component" value="Unassembled WGS sequence"/>
</dbReference>
<name>A0AAV3R4K9_LITER</name>
<evidence type="ECO:0000313" key="2">
    <source>
        <dbReference type="EMBL" id="GAA0171352.1"/>
    </source>
</evidence>
<gene>
    <name evidence="2" type="ORF">LIER_25403</name>
</gene>
<evidence type="ECO:0000313" key="3">
    <source>
        <dbReference type="Proteomes" id="UP001454036"/>
    </source>
</evidence>
<reference evidence="2 3" key="1">
    <citation type="submission" date="2024-01" db="EMBL/GenBank/DDBJ databases">
        <title>The complete chloroplast genome sequence of Lithospermum erythrorhizon: insights into the phylogenetic relationship among Boraginaceae species and the maternal lineages of purple gromwells.</title>
        <authorList>
            <person name="Okada T."/>
            <person name="Watanabe K."/>
        </authorList>
    </citation>
    <scope>NUCLEOTIDE SEQUENCE [LARGE SCALE GENOMIC DNA]</scope>
</reference>
<feature type="region of interest" description="Disordered" evidence="1">
    <location>
        <begin position="1"/>
        <end position="77"/>
    </location>
</feature>
<feature type="compositionally biased region" description="Polar residues" evidence="1">
    <location>
        <begin position="1"/>
        <end position="10"/>
    </location>
</feature>
<protein>
    <submittedName>
        <fullName evidence="2">Uncharacterized protein</fullName>
    </submittedName>
</protein>
<dbReference type="EMBL" id="BAABME010007637">
    <property type="protein sequence ID" value="GAA0171352.1"/>
    <property type="molecule type" value="Genomic_DNA"/>
</dbReference>
<sequence length="77" mass="8398">MTSTSVSTSALGKLSKAPAKPLFGTRKKARAQRPPRTKTLDLTENSPSPPKANDPPHSLQREEDQTSFLRLDLARGI</sequence>